<dbReference type="AlphaFoldDB" id="A0A2T9IXW3"/>
<dbReference type="Pfam" id="PF07704">
    <property type="entry name" value="PSK_trans_fac"/>
    <property type="match status" value="1"/>
</dbReference>
<sequence length="101" mass="11126">MTQNAVRGMFPAVMTKFETIEIESRVVDHVRELARKRGGSLSEAIDAAVLATLERDRANQSAAPLVDLDEVARIAARFRALPERAPMPSDADFYDADGLPR</sequence>
<dbReference type="EMBL" id="QDKP01000064">
    <property type="protein sequence ID" value="PVM71945.1"/>
    <property type="molecule type" value="Genomic_DNA"/>
</dbReference>
<evidence type="ECO:0008006" key="3">
    <source>
        <dbReference type="Google" id="ProtNLM"/>
    </source>
</evidence>
<gene>
    <name evidence="1" type="ORF">DDF65_22890</name>
</gene>
<name>A0A2T9IXW3_9CAUL</name>
<proteinExistence type="predicted"/>
<reference evidence="1 2" key="1">
    <citation type="submission" date="2018-04" db="EMBL/GenBank/DDBJ databases">
        <title>The genome sequence of Caulobacter sp. 736.</title>
        <authorList>
            <person name="Gao J."/>
            <person name="Sun J."/>
        </authorList>
    </citation>
    <scope>NUCLEOTIDE SEQUENCE [LARGE SCALE GENOMIC DNA]</scope>
    <source>
        <strain evidence="1 2">736</strain>
    </source>
</reference>
<keyword evidence="2" id="KW-1185">Reference proteome</keyword>
<organism evidence="1 2">
    <name type="scientific">Caulobacter radicis</name>
    <dbReference type="NCBI Taxonomy" id="2172650"/>
    <lineage>
        <taxon>Bacteria</taxon>
        <taxon>Pseudomonadati</taxon>
        <taxon>Pseudomonadota</taxon>
        <taxon>Alphaproteobacteria</taxon>
        <taxon>Caulobacterales</taxon>
        <taxon>Caulobacteraceae</taxon>
        <taxon>Caulobacter</taxon>
    </lineage>
</organism>
<dbReference type="Proteomes" id="UP000244913">
    <property type="component" value="Unassembled WGS sequence"/>
</dbReference>
<accession>A0A2T9IXW3</accession>
<evidence type="ECO:0000313" key="1">
    <source>
        <dbReference type="EMBL" id="PVM71945.1"/>
    </source>
</evidence>
<protein>
    <recommendedName>
        <fullName evidence="3">Transcription factor</fullName>
    </recommendedName>
</protein>
<comment type="caution">
    <text evidence="1">The sequence shown here is derived from an EMBL/GenBank/DDBJ whole genome shotgun (WGS) entry which is preliminary data.</text>
</comment>
<evidence type="ECO:0000313" key="2">
    <source>
        <dbReference type="Proteomes" id="UP000244913"/>
    </source>
</evidence>
<dbReference type="InterPro" id="IPR011660">
    <property type="entry name" value="VapB-like"/>
</dbReference>